<feature type="transmembrane region" description="Helical" evidence="1">
    <location>
        <begin position="137"/>
        <end position="153"/>
    </location>
</feature>
<dbReference type="Pfam" id="PF00487">
    <property type="entry name" value="FA_desaturase"/>
    <property type="match status" value="1"/>
</dbReference>
<organism evidence="3 4">
    <name type="scientific">Sulfitobacter albidus</name>
    <dbReference type="NCBI Taxonomy" id="2829501"/>
    <lineage>
        <taxon>Bacteria</taxon>
        <taxon>Pseudomonadati</taxon>
        <taxon>Pseudomonadota</taxon>
        <taxon>Alphaproteobacteria</taxon>
        <taxon>Rhodobacterales</taxon>
        <taxon>Roseobacteraceae</taxon>
        <taxon>Sulfitobacter</taxon>
    </lineage>
</organism>
<dbReference type="GO" id="GO:0016020">
    <property type="term" value="C:membrane"/>
    <property type="evidence" value="ECO:0007669"/>
    <property type="project" value="GOC"/>
</dbReference>
<dbReference type="GO" id="GO:0042284">
    <property type="term" value="F:sphingolipid delta-4 desaturase activity"/>
    <property type="evidence" value="ECO:0007669"/>
    <property type="project" value="TreeGrafter"/>
</dbReference>
<feature type="domain" description="Fatty acid desaturase" evidence="2">
    <location>
        <begin position="40"/>
        <end position="277"/>
    </location>
</feature>
<dbReference type="GO" id="GO:0046513">
    <property type="term" value="P:ceramide biosynthetic process"/>
    <property type="evidence" value="ECO:0007669"/>
    <property type="project" value="TreeGrafter"/>
</dbReference>
<dbReference type="CDD" id="cd03509">
    <property type="entry name" value="DesA_FADS-like"/>
    <property type="match status" value="1"/>
</dbReference>
<dbReference type="PANTHER" id="PTHR12879">
    <property type="entry name" value="SPHINGOLIPID DELTA 4 DESATURASE/C-4 HYDROXYLASE PROTEIN DES2"/>
    <property type="match status" value="1"/>
</dbReference>
<evidence type="ECO:0000313" key="3">
    <source>
        <dbReference type="EMBL" id="QUJ75243.1"/>
    </source>
</evidence>
<keyword evidence="4" id="KW-1185">Reference proteome</keyword>
<sequence>MHTHSPGARRSALRDLPTLALIVVFGGVWAAALALPGDLGWLAVVLLIPALTLHSSLTHEILHGHPFGHAGAETVLGLWQPGLAIPYLRFKRLHLAHHRDAALTDPYDDPESAYLDPGVWARLPRVVRGILRINNTLAGRILLGPAIGTYLFWRDDLRAIRAGAPHVLRDWLAHLPGVALTLVLVALSALPLWAYLLACYGALSVLKIRTFLEHQAHLRVSGRTVIIEDRGPLAFLFLNNNLHLVHHMHPAVPWYRLPALYAARREAYVARNHGYVYRSYAQVFARYLWRAKEPVAHPHWREAPICAIKGHDTASS</sequence>
<feature type="transmembrane region" description="Helical" evidence="1">
    <location>
        <begin position="39"/>
        <end position="57"/>
    </location>
</feature>
<dbReference type="EMBL" id="CP073581">
    <property type="protein sequence ID" value="QUJ75243.1"/>
    <property type="molecule type" value="Genomic_DNA"/>
</dbReference>
<feature type="transmembrane region" description="Helical" evidence="1">
    <location>
        <begin position="12"/>
        <end position="33"/>
    </location>
</feature>
<keyword evidence="1" id="KW-0812">Transmembrane</keyword>
<evidence type="ECO:0000259" key="2">
    <source>
        <dbReference type="Pfam" id="PF00487"/>
    </source>
</evidence>
<name>A0A975PL13_9RHOB</name>
<dbReference type="AlphaFoldDB" id="A0A975PL13"/>
<feature type="transmembrane region" description="Helical" evidence="1">
    <location>
        <begin position="173"/>
        <end position="203"/>
    </location>
</feature>
<reference evidence="3" key="1">
    <citation type="submission" date="2021-04" db="EMBL/GenBank/DDBJ databases">
        <title>Complete genome sequence for Sulfitobacter sp. strain JK7-1.</title>
        <authorList>
            <person name="Park S.-J."/>
        </authorList>
    </citation>
    <scope>NUCLEOTIDE SEQUENCE</scope>
    <source>
        <strain evidence="3">JK7-1</strain>
    </source>
</reference>
<dbReference type="KEGG" id="sual:KDD17_09455"/>
<dbReference type="RefSeq" id="WP_212703448.1">
    <property type="nucleotide sequence ID" value="NZ_CP073581.1"/>
</dbReference>
<keyword evidence="1" id="KW-1133">Transmembrane helix</keyword>
<keyword evidence="1" id="KW-0472">Membrane</keyword>
<accession>A0A975PL13</accession>
<gene>
    <name evidence="3" type="ORF">KDD17_09455</name>
</gene>
<dbReference type="InterPro" id="IPR005804">
    <property type="entry name" value="FA_desaturase_dom"/>
</dbReference>
<evidence type="ECO:0000256" key="1">
    <source>
        <dbReference type="SAM" id="Phobius"/>
    </source>
</evidence>
<protein>
    <submittedName>
        <fullName evidence="3">Fatty acid desaturase</fullName>
    </submittedName>
</protein>
<proteinExistence type="predicted"/>
<evidence type="ECO:0000313" key="4">
    <source>
        <dbReference type="Proteomes" id="UP000683291"/>
    </source>
</evidence>
<dbReference type="PANTHER" id="PTHR12879:SF8">
    <property type="entry name" value="SPHINGOLIPID DELTA(4)-DESATURASE DES1"/>
    <property type="match status" value="1"/>
</dbReference>
<dbReference type="Proteomes" id="UP000683291">
    <property type="component" value="Chromosome 1"/>
</dbReference>